<name>A0A8J9SD54_PHATR</name>
<dbReference type="Pfam" id="PF01778">
    <property type="entry name" value="Ribosomal_L28e"/>
    <property type="match status" value="1"/>
</dbReference>
<dbReference type="GO" id="GO:0003735">
    <property type="term" value="F:structural constituent of ribosome"/>
    <property type="evidence" value="ECO:0007669"/>
    <property type="project" value="InterPro"/>
</dbReference>
<dbReference type="Gene3D" id="3.30.390.110">
    <property type="match status" value="1"/>
</dbReference>
<dbReference type="GO" id="GO:0005840">
    <property type="term" value="C:ribosome"/>
    <property type="evidence" value="ECO:0007669"/>
    <property type="project" value="UniProtKB-KW"/>
</dbReference>
<comment type="similarity">
    <text evidence="1">Belongs to the eukaryotic ribosomal protein eL28 family.</text>
</comment>
<reference evidence="5" key="1">
    <citation type="submission" date="2022-02" db="EMBL/GenBank/DDBJ databases">
        <authorList>
            <person name="Giguere J D."/>
        </authorList>
    </citation>
    <scope>NUCLEOTIDE SEQUENCE</scope>
    <source>
        <strain evidence="5">CCAP 1055/1</strain>
    </source>
</reference>
<evidence type="ECO:0000256" key="1">
    <source>
        <dbReference type="ARBA" id="ARBA00007926"/>
    </source>
</evidence>
<evidence type="ECO:0000259" key="4">
    <source>
        <dbReference type="Pfam" id="PF01778"/>
    </source>
</evidence>
<dbReference type="InterPro" id="IPR002672">
    <property type="entry name" value="Ribosomal_eL28"/>
</dbReference>
<proteinExistence type="inferred from homology"/>
<dbReference type="GO" id="GO:0006412">
    <property type="term" value="P:translation"/>
    <property type="evidence" value="ECO:0007669"/>
    <property type="project" value="InterPro"/>
</dbReference>
<keyword evidence="3" id="KW-0687">Ribonucleoprotein</keyword>
<sequence>MVHVPDQLVWELIKKQSCFLKKKNGNTKRSGSISFSVEKGNLKSLNLLKYNGLANSKTIDVVCTSENRAQLVTKSASKADKSPSKTFATNNINKDFRRAENVILKQTTDVYYRRDLKAAALGKYTKVYQANRRAKGISKPVPCKKGRGTLSD</sequence>
<dbReference type="InterPro" id="IPR029004">
    <property type="entry name" value="Ribosomal_eL28/Mak16"/>
</dbReference>
<evidence type="ECO:0000256" key="2">
    <source>
        <dbReference type="ARBA" id="ARBA00022980"/>
    </source>
</evidence>
<accession>A0A8J9SD54</accession>
<evidence type="ECO:0000313" key="5">
    <source>
        <dbReference type="EMBL" id="CAG9290368.1"/>
    </source>
</evidence>
<dbReference type="EMBL" id="OU594946">
    <property type="protein sequence ID" value="CAG9290368.1"/>
    <property type="molecule type" value="Genomic_DNA"/>
</dbReference>
<feature type="domain" description="Ribosomal eL28/Mak16" evidence="4">
    <location>
        <begin position="8"/>
        <end position="129"/>
    </location>
</feature>
<keyword evidence="2" id="KW-0689">Ribosomal protein</keyword>
<evidence type="ECO:0000256" key="3">
    <source>
        <dbReference type="ARBA" id="ARBA00023274"/>
    </source>
</evidence>
<protein>
    <recommendedName>
        <fullName evidence="4">Ribosomal eL28/Mak16 domain-containing protein</fullName>
    </recommendedName>
</protein>
<organism evidence="5">
    <name type="scientific">Phaeodactylum tricornutum</name>
    <name type="common">Diatom</name>
    <dbReference type="NCBI Taxonomy" id="2850"/>
    <lineage>
        <taxon>Eukaryota</taxon>
        <taxon>Sar</taxon>
        <taxon>Stramenopiles</taxon>
        <taxon>Ochrophyta</taxon>
        <taxon>Bacillariophyta</taxon>
        <taxon>Bacillariophyceae</taxon>
        <taxon>Bacillariophycidae</taxon>
        <taxon>Naviculales</taxon>
        <taxon>Phaeodactylaceae</taxon>
        <taxon>Phaeodactylum</taxon>
    </lineage>
</organism>
<gene>
    <name evidence="5" type="ORF">PTTT1_LOCUS44588</name>
</gene>
<dbReference type="AlphaFoldDB" id="A0A8J9SD54"/>
<dbReference type="GO" id="GO:1990904">
    <property type="term" value="C:ribonucleoprotein complex"/>
    <property type="evidence" value="ECO:0007669"/>
    <property type="project" value="UniProtKB-KW"/>
</dbReference>
<dbReference type="Proteomes" id="UP000836788">
    <property type="component" value="Chromosome 5"/>
</dbReference>
<dbReference type="PANTHER" id="PTHR10544">
    <property type="entry name" value="60S RIBOSOMAL PROTEIN L28"/>
    <property type="match status" value="1"/>
</dbReference>